<sequence length="34" mass="4029">MLSVYAHRKIFSVKSVLIDYFNSDRVNILGISWR</sequence>
<dbReference type="EMBL" id="GBXM01103496">
    <property type="protein sequence ID" value="JAH05081.1"/>
    <property type="molecule type" value="Transcribed_RNA"/>
</dbReference>
<proteinExistence type="predicted"/>
<dbReference type="AlphaFoldDB" id="A0A0E9PKA6"/>
<protein>
    <submittedName>
        <fullName evidence="1">Uncharacterized protein</fullName>
    </submittedName>
</protein>
<name>A0A0E9PKA6_ANGAN</name>
<reference evidence="1" key="2">
    <citation type="journal article" date="2015" name="Fish Shellfish Immunol.">
        <title>Early steps in the European eel (Anguilla anguilla)-Vibrio vulnificus interaction in the gills: Role of the RtxA13 toxin.</title>
        <authorList>
            <person name="Callol A."/>
            <person name="Pajuelo D."/>
            <person name="Ebbesson L."/>
            <person name="Teles M."/>
            <person name="MacKenzie S."/>
            <person name="Amaro C."/>
        </authorList>
    </citation>
    <scope>NUCLEOTIDE SEQUENCE</scope>
</reference>
<evidence type="ECO:0000313" key="1">
    <source>
        <dbReference type="EMBL" id="JAH05081.1"/>
    </source>
</evidence>
<reference evidence="1" key="1">
    <citation type="submission" date="2014-11" db="EMBL/GenBank/DDBJ databases">
        <authorList>
            <person name="Amaro Gonzalez C."/>
        </authorList>
    </citation>
    <scope>NUCLEOTIDE SEQUENCE</scope>
</reference>
<organism evidence="1">
    <name type="scientific">Anguilla anguilla</name>
    <name type="common">European freshwater eel</name>
    <name type="synonym">Muraena anguilla</name>
    <dbReference type="NCBI Taxonomy" id="7936"/>
    <lineage>
        <taxon>Eukaryota</taxon>
        <taxon>Metazoa</taxon>
        <taxon>Chordata</taxon>
        <taxon>Craniata</taxon>
        <taxon>Vertebrata</taxon>
        <taxon>Euteleostomi</taxon>
        <taxon>Actinopterygii</taxon>
        <taxon>Neopterygii</taxon>
        <taxon>Teleostei</taxon>
        <taxon>Anguilliformes</taxon>
        <taxon>Anguillidae</taxon>
        <taxon>Anguilla</taxon>
    </lineage>
</organism>
<accession>A0A0E9PKA6</accession>